<evidence type="ECO:0000256" key="1">
    <source>
        <dbReference type="ARBA" id="ARBA00010790"/>
    </source>
</evidence>
<dbReference type="Pfam" id="PF05199">
    <property type="entry name" value="GMC_oxred_C"/>
    <property type="match status" value="1"/>
</dbReference>
<keyword evidence="4" id="KW-1185">Reference proteome</keyword>
<dbReference type="Proteomes" id="UP000664203">
    <property type="component" value="Unassembled WGS sequence"/>
</dbReference>
<reference evidence="3" key="1">
    <citation type="submission" date="2021-03" db="EMBL/GenBank/DDBJ databases">
        <authorList>
            <person name="Tagirdzhanova G."/>
        </authorList>
    </citation>
    <scope>NUCLEOTIDE SEQUENCE</scope>
</reference>
<evidence type="ECO:0000313" key="4">
    <source>
        <dbReference type="Proteomes" id="UP000664203"/>
    </source>
</evidence>
<dbReference type="InterPro" id="IPR007867">
    <property type="entry name" value="GMC_OxRtase_C"/>
</dbReference>
<dbReference type="PANTHER" id="PTHR11552">
    <property type="entry name" value="GLUCOSE-METHANOL-CHOLINE GMC OXIDOREDUCTASE"/>
    <property type="match status" value="1"/>
</dbReference>
<dbReference type="GO" id="GO:0044550">
    <property type="term" value="P:secondary metabolite biosynthetic process"/>
    <property type="evidence" value="ECO:0007669"/>
    <property type="project" value="TreeGrafter"/>
</dbReference>
<dbReference type="InterPro" id="IPR012132">
    <property type="entry name" value="GMC_OxRdtase"/>
</dbReference>
<accession>A0A8H3FYK8</accession>
<sequence length="269" mass="29319">MQLFSSEQSGLLSNLCSDSLGKTSYLQRNALATSHTQSPSLAWEKSPLPSRKSFSPRTIADLSTLPSDWPEIEYLSVGASFGLQENYVTGAPHDTNQYGTFVAAIFAPLSRGDISFSSPDTIDQPLINPNWLTHSTDQQVAVAAYKRAREVFLTPVMQKVTVGPEIYPGTQVQTDEEILDTIRLSLITVCHAAAANKMGRKEDTMAIIDSKCRVYGVERLRVVDASSFPFLPPGHRMSTVYALAEKIADDIRNGGQNNGGTSPISHSQP</sequence>
<comment type="similarity">
    <text evidence="1">Belongs to the GMC oxidoreductase family.</text>
</comment>
<dbReference type="Gene3D" id="3.50.50.60">
    <property type="entry name" value="FAD/NAD(P)-binding domain"/>
    <property type="match status" value="1"/>
</dbReference>
<evidence type="ECO:0000259" key="2">
    <source>
        <dbReference type="Pfam" id="PF05199"/>
    </source>
</evidence>
<dbReference type="InterPro" id="IPR036188">
    <property type="entry name" value="FAD/NAD-bd_sf"/>
</dbReference>
<dbReference type="Gene3D" id="3.30.560.10">
    <property type="entry name" value="Glucose Oxidase, domain 3"/>
    <property type="match status" value="1"/>
</dbReference>
<name>A0A8H3FYK8_9LECA</name>
<comment type="caution">
    <text evidence="3">The sequence shown here is derived from an EMBL/GenBank/DDBJ whole genome shotgun (WGS) entry which is preliminary data.</text>
</comment>
<dbReference type="AlphaFoldDB" id="A0A8H3FYK8"/>
<organism evidence="3 4">
    <name type="scientific">Alectoria fallacina</name>
    <dbReference type="NCBI Taxonomy" id="1903189"/>
    <lineage>
        <taxon>Eukaryota</taxon>
        <taxon>Fungi</taxon>
        <taxon>Dikarya</taxon>
        <taxon>Ascomycota</taxon>
        <taxon>Pezizomycotina</taxon>
        <taxon>Lecanoromycetes</taxon>
        <taxon>OSLEUM clade</taxon>
        <taxon>Lecanoromycetidae</taxon>
        <taxon>Lecanorales</taxon>
        <taxon>Lecanorineae</taxon>
        <taxon>Parmeliaceae</taxon>
        <taxon>Alectoria</taxon>
    </lineage>
</organism>
<dbReference type="EMBL" id="CAJPDR010000386">
    <property type="protein sequence ID" value="CAF9934676.1"/>
    <property type="molecule type" value="Genomic_DNA"/>
</dbReference>
<proteinExistence type="inferred from homology"/>
<dbReference type="GO" id="GO:0016614">
    <property type="term" value="F:oxidoreductase activity, acting on CH-OH group of donors"/>
    <property type="evidence" value="ECO:0007669"/>
    <property type="project" value="InterPro"/>
</dbReference>
<dbReference type="SUPFAM" id="SSF51905">
    <property type="entry name" value="FAD/NAD(P)-binding domain"/>
    <property type="match status" value="1"/>
</dbReference>
<dbReference type="OrthoDB" id="269227at2759"/>
<dbReference type="SUPFAM" id="SSF54373">
    <property type="entry name" value="FAD-linked reductases, C-terminal domain"/>
    <property type="match status" value="1"/>
</dbReference>
<feature type="domain" description="Glucose-methanol-choline oxidoreductase C-terminal" evidence="2">
    <location>
        <begin position="108"/>
        <end position="244"/>
    </location>
</feature>
<gene>
    <name evidence="3" type="ORF">ALECFALPRED_006058</name>
</gene>
<dbReference type="PANTHER" id="PTHR11552:SF138">
    <property type="entry name" value="DEHYDROGENASE PKFF-RELATED"/>
    <property type="match status" value="1"/>
</dbReference>
<protein>
    <recommendedName>
        <fullName evidence="2">Glucose-methanol-choline oxidoreductase C-terminal domain-containing protein</fullName>
    </recommendedName>
</protein>
<evidence type="ECO:0000313" key="3">
    <source>
        <dbReference type="EMBL" id="CAF9934676.1"/>
    </source>
</evidence>
<dbReference type="GO" id="GO:0050660">
    <property type="term" value="F:flavin adenine dinucleotide binding"/>
    <property type="evidence" value="ECO:0007669"/>
    <property type="project" value="InterPro"/>
</dbReference>